<evidence type="ECO:0000313" key="1">
    <source>
        <dbReference type="EMBL" id="KAL0912943.1"/>
    </source>
</evidence>
<organism evidence="1 2">
    <name type="scientific">Dendrobium thyrsiflorum</name>
    <name type="common">Pinecone-like raceme dendrobium</name>
    <name type="synonym">Orchid</name>
    <dbReference type="NCBI Taxonomy" id="117978"/>
    <lineage>
        <taxon>Eukaryota</taxon>
        <taxon>Viridiplantae</taxon>
        <taxon>Streptophyta</taxon>
        <taxon>Embryophyta</taxon>
        <taxon>Tracheophyta</taxon>
        <taxon>Spermatophyta</taxon>
        <taxon>Magnoliopsida</taxon>
        <taxon>Liliopsida</taxon>
        <taxon>Asparagales</taxon>
        <taxon>Orchidaceae</taxon>
        <taxon>Epidendroideae</taxon>
        <taxon>Malaxideae</taxon>
        <taxon>Dendrobiinae</taxon>
        <taxon>Dendrobium</taxon>
    </lineage>
</organism>
<reference evidence="1 2" key="1">
    <citation type="journal article" date="2024" name="Plant Biotechnol. J.">
        <title>Dendrobium thyrsiflorum genome and its molecular insights into genes involved in important horticultural traits.</title>
        <authorList>
            <person name="Chen B."/>
            <person name="Wang J.Y."/>
            <person name="Zheng P.J."/>
            <person name="Li K.L."/>
            <person name="Liang Y.M."/>
            <person name="Chen X.F."/>
            <person name="Zhang C."/>
            <person name="Zhao X."/>
            <person name="He X."/>
            <person name="Zhang G.Q."/>
            <person name="Liu Z.J."/>
            <person name="Xu Q."/>
        </authorList>
    </citation>
    <scope>NUCLEOTIDE SEQUENCE [LARGE SCALE GENOMIC DNA]</scope>
    <source>
        <strain evidence="1">GZMU011</strain>
    </source>
</reference>
<keyword evidence="2" id="KW-1185">Reference proteome</keyword>
<name>A0ABD0URV2_DENTH</name>
<accession>A0ABD0URV2</accession>
<gene>
    <name evidence="1" type="ORF">M5K25_016367</name>
</gene>
<protein>
    <submittedName>
        <fullName evidence="1">Uncharacterized protein</fullName>
    </submittedName>
</protein>
<comment type="caution">
    <text evidence="1">The sequence shown here is derived from an EMBL/GenBank/DDBJ whole genome shotgun (WGS) entry which is preliminary data.</text>
</comment>
<sequence>MNGRRTCCLNVSASRLRCRLAKIDERRGRRVSSRLVHSPRVAKMVPTVATANGNSPNLCLLLAAHTPTSKFPRLLQEGDRLLLHHT</sequence>
<dbReference type="AlphaFoldDB" id="A0ABD0URV2"/>
<dbReference type="Proteomes" id="UP001552299">
    <property type="component" value="Unassembled WGS sequence"/>
</dbReference>
<proteinExistence type="predicted"/>
<dbReference type="EMBL" id="JANQDX010000013">
    <property type="protein sequence ID" value="KAL0912943.1"/>
    <property type="molecule type" value="Genomic_DNA"/>
</dbReference>
<evidence type="ECO:0000313" key="2">
    <source>
        <dbReference type="Proteomes" id="UP001552299"/>
    </source>
</evidence>